<dbReference type="EMBL" id="SBIQ01000014">
    <property type="protein sequence ID" value="KAF7684436.1"/>
    <property type="molecule type" value="Genomic_DNA"/>
</dbReference>
<comment type="caution">
    <text evidence="8">The sequence shown here is derived from an EMBL/GenBank/DDBJ whole genome shotgun (WGS) entry which is preliminary data.</text>
</comment>
<dbReference type="Gene3D" id="3.40.50.150">
    <property type="entry name" value="Vaccinia Virus protein VP39"/>
    <property type="match status" value="1"/>
</dbReference>
<dbReference type="SUPFAM" id="SSF53335">
    <property type="entry name" value="S-adenosyl-L-methionine-dependent methyltransferases"/>
    <property type="match status" value="1"/>
</dbReference>
<evidence type="ECO:0000256" key="1">
    <source>
        <dbReference type="ARBA" id="ARBA00018517"/>
    </source>
</evidence>
<dbReference type="PANTHER" id="PTHR14741">
    <property type="entry name" value="S-ADENOSYLMETHIONINE-DEPENDENT METHYLTRANSFERASE RELATED"/>
    <property type="match status" value="1"/>
</dbReference>
<name>A0ABQ7I1V4_9MICR</name>
<gene>
    <name evidence="8" type="primary">Tgs1</name>
    <name evidence="8" type="ORF">TCON_0377</name>
</gene>
<comment type="catalytic activity">
    <reaction evidence="3">
        <text>a 5'-end (N(2),N(7)-dimethyl 5'-triphosphoguanosine)-ribonucleoside in snoRNA + S-adenosyl-L-methionine = a 5'-end (N(2),N(2),N(7)-trimethyl 5'-triphosphoguanosine)-ribonucleoside in snoRNA + S-adenosyl-L-homocysteine + H(+)</text>
        <dbReference type="Rhea" id="RHEA:78507"/>
        <dbReference type="Rhea" id="RHEA-COMP:19088"/>
        <dbReference type="Rhea" id="RHEA-COMP:19090"/>
        <dbReference type="ChEBI" id="CHEBI:15378"/>
        <dbReference type="ChEBI" id="CHEBI:57856"/>
        <dbReference type="ChEBI" id="CHEBI:59789"/>
        <dbReference type="ChEBI" id="CHEBI:167623"/>
        <dbReference type="ChEBI" id="CHEBI:172880"/>
    </reaction>
    <physiologicalReaction direction="left-to-right" evidence="3">
        <dbReference type="Rhea" id="RHEA:78508"/>
    </physiologicalReaction>
</comment>
<dbReference type="InterPro" id="IPR029063">
    <property type="entry name" value="SAM-dependent_MTases_sf"/>
</dbReference>
<evidence type="ECO:0000256" key="4">
    <source>
        <dbReference type="ARBA" id="ARBA00048740"/>
    </source>
</evidence>
<dbReference type="InterPro" id="IPR019012">
    <property type="entry name" value="RNA_cap_Gua-N2-MeTrfase"/>
</dbReference>
<dbReference type="PANTHER" id="PTHR14741:SF32">
    <property type="entry name" value="TRIMETHYLGUANOSINE SYNTHASE"/>
    <property type="match status" value="1"/>
</dbReference>
<reference evidence="8 9" key="1">
    <citation type="submission" date="2019-01" db="EMBL/GenBank/DDBJ databases">
        <title>Genomes sequencing and comparative genomics of infectious freshwater microsporidia, Cucumispora dikerogammari and Thelohania contejeani.</title>
        <authorList>
            <person name="Cormier A."/>
            <person name="Giraud I."/>
            <person name="Wattier R."/>
            <person name="Teixeira M."/>
            <person name="Grandjean F."/>
            <person name="Rigaud T."/>
            <person name="Cordaux R."/>
        </authorList>
    </citation>
    <scope>NUCLEOTIDE SEQUENCE [LARGE SCALE GENOMIC DNA]</scope>
    <source>
        <strain evidence="8">T1</strain>
        <tissue evidence="8">Spores</tissue>
    </source>
</reference>
<evidence type="ECO:0000256" key="3">
    <source>
        <dbReference type="ARBA" id="ARBA00047418"/>
    </source>
</evidence>
<evidence type="ECO:0000313" key="9">
    <source>
        <dbReference type="Proteomes" id="UP001516464"/>
    </source>
</evidence>
<evidence type="ECO:0000256" key="2">
    <source>
        <dbReference type="ARBA" id="ARBA00025783"/>
    </source>
</evidence>
<evidence type="ECO:0000313" key="8">
    <source>
        <dbReference type="EMBL" id="KAF7684436.1"/>
    </source>
</evidence>
<protein>
    <recommendedName>
        <fullName evidence="1">Trimethylguanosine synthase</fullName>
    </recommendedName>
    <alternativeName>
        <fullName evidence="7">Cap-specific guanine-N(2) methyltransferase</fullName>
    </alternativeName>
</protein>
<comment type="similarity">
    <text evidence="2">Belongs to the methyltransferase superfamily. Trimethylguanosine synthase family.</text>
</comment>
<evidence type="ECO:0000256" key="5">
    <source>
        <dbReference type="ARBA" id="ARBA00048763"/>
    </source>
</evidence>
<dbReference type="Proteomes" id="UP001516464">
    <property type="component" value="Unassembled WGS sequence"/>
</dbReference>
<organism evidence="8 9">
    <name type="scientific">Astathelohania contejeani</name>
    <dbReference type="NCBI Taxonomy" id="164912"/>
    <lineage>
        <taxon>Eukaryota</taxon>
        <taxon>Fungi</taxon>
        <taxon>Fungi incertae sedis</taxon>
        <taxon>Microsporidia</taxon>
        <taxon>Astathelohaniidae</taxon>
        <taxon>Astathelohania</taxon>
    </lineage>
</organism>
<accession>A0ABQ7I1V4</accession>
<keyword evidence="9" id="KW-1185">Reference proteome</keyword>
<proteinExistence type="inferred from homology"/>
<sequence length="228" mass="26971">MKYTIIKKYNGWTINDDTISYNPELRKYHYKRYKLFRKLNMGIIMDVESWYSVTPEEVITQIIDKIMDRVDKKYPVLCGFCGVGGDVIPLLESGYKVVAIDSSYNKIKYLKVNKQIYLKQKGFLKTIVDDYYKFIPEDKYSFGIITPPWGGINYKEEKSFNLEKINFQNLFNRTKEIVKNFVILLPRNCDKKELQDFCGECEIEDLLFENRVIAIGLFYGNMFLKPKI</sequence>
<evidence type="ECO:0000256" key="6">
    <source>
        <dbReference type="ARBA" id="ARBA00049075"/>
    </source>
</evidence>
<comment type="catalytic activity">
    <reaction evidence="5">
        <text>a 5'-end (N(2),N(7)-dimethyl 5'-triphosphoguanosine)-ribonucleoside in snRNA + S-adenosyl-L-methionine = a 5'-end (N(2),N(2),N(7)-trimethyl 5'-triphosphoguanosine)-ribonucleoside in snRNA + S-adenosyl-L-homocysteine + H(+)</text>
        <dbReference type="Rhea" id="RHEA:78479"/>
        <dbReference type="Rhea" id="RHEA-COMP:19087"/>
        <dbReference type="Rhea" id="RHEA-COMP:19089"/>
        <dbReference type="ChEBI" id="CHEBI:15378"/>
        <dbReference type="ChEBI" id="CHEBI:57856"/>
        <dbReference type="ChEBI" id="CHEBI:59789"/>
        <dbReference type="ChEBI" id="CHEBI:167623"/>
        <dbReference type="ChEBI" id="CHEBI:172880"/>
    </reaction>
    <physiologicalReaction direction="left-to-right" evidence="5">
        <dbReference type="Rhea" id="RHEA:78480"/>
    </physiologicalReaction>
</comment>
<evidence type="ECO:0000256" key="7">
    <source>
        <dbReference type="ARBA" id="ARBA00049790"/>
    </source>
</evidence>
<comment type="catalytic activity">
    <reaction evidence="4">
        <text>a 5'-end (N(7)-methyl 5'-triphosphoguanosine)-ribonucleoside in snoRNA + S-adenosyl-L-methionine = a 5'-end (N(2),N(7)-dimethyl 5'-triphosphoguanosine)-ribonucleoside in snoRNA + S-adenosyl-L-homocysteine + H(+)</text>
        <dbReference type="Rhea" id="RHEA:78475"/>
        <dbReference type="Rhea" id="RHEA-COMP:19086"/>
        <dbReference type="Rhea" id="RHEA-COMP:19088"/>
        <dbReference type="ChEBI" id="CHEBI:15378"/>
        <dbReference type="ChEBI" id="CHEBI:57856"/>
        <dbReference type="ChEBI" id="CHEBI:59789"/>
        <dbReference type="ChEBI" id="CHEBI:156461"/>
        <dbReference type="ChEBI" id="CHEBI:172880"/>
    </reaction>
    <physiologicalReaction direction="left-to-right" evidence="4">
        <dbReference type="Rhea" id="RHEA:78476"/>
    </physiologicalReaction>
</comment>
<comment type="catalytic activity">
    <reaction evidence="6">
        <text>a 5'-end (N(7)-methyl 5'-triphosphoguanosine)-ribonucleoside in snRNA + S-adenosyl-L-methionine = a 5'-end (N(2),N(7)-dimethyl 5'-triphosphoguanosine)-ribonucleoside in snRNA + S-adenosyl-L-homocysteine + H(+)</text>
        <dbReference type="Rhea" id="RHEA:78471"/>
        <dbReference type="Rhea" id="RHEA-COMP:19085"/>
        <dbReference type="Rhea" id="RHEA-COMP:19087"/>
        <dbReference type="ChEBI" id="CHEBI:15378"/>
        <dbReference type="ChEBI" id="CHEBI:57856"/>
        <dbReference type="ChEBI" id="CHEBI:59789"/>
        <dbReference type="ChEBI" id="CHEBI:156461"/>
        <dbReference type="ChEBI" id="CHEBI:172880"/>
    </reaction>
    <physiologicalReaction direction="left-to-right" evidence="6">
        <dbReference type="Rhea" id="RHEA:78472"/>
    </physiologicalReaction>
</comment>
<dbReference type="Pfam" id="PF09445">
    <property type="entry name" value="Methyltransf_15"/>
    <property type="match status" value="1"/>
</dbReference>